<dbReference type="InterPro" id="IPR036380">
    <property type="entry name" value="Isochorismatase-like_sf"/>
</dbReference>
<accession>A0A245ZJP5</accession>
<dbReference type="Pfam" id="PF00857">
    <property type="entry name" value="Isochorismatase"/>
    <property type="match status" value="1"/>
</dbReference>
<protein>
    <submittedName>
        <fullName evidence="3">Isochorismatase family protein</fullName>
    </submittedName>
</protein>
<dbReference type="InterPro" id="IPR000868">
    <property type="entry name" value="Isochorismatase-like_dom"/>
</dbReference>
<evidence type="ECO:0000313" key="3">
    <source>
        <dbReference type="EMBL" id="OWK29963.1"/>
    </source>
</evidence>
<dbReference type="EMBL" id="NBBJ01000003">
    <property type="protein sequence ID" value="OWK29963.1"/>
    <property type="molecule type" value="Genomic_DNA"/>
</dbReference>
<dbReference type="Proteomes" id="UP000197783">
    <property type="component" value="Unassembled WGS sequence"/>
</dbReference>
<evidence type="ECO:0000256" key="1">
    <source>
        <dbReference type="SAM" id="MobiDB-lite"/>
    </source>
</evidence>
<comment type="caution">
    <text evidence="3">The sequence shown here is derived from an EMBL/GenBank/DDBJ whole genome shotgun (WGS) entry which is preliminary data.</text>
</comment>
<organism evidence="3 4">
    <name type="scientific">Sphingomonas mucosissima</name>
    <dbReference type="NCBI Taxonomy" id="370959"/>
    <lineage>
        <taxon>Bacteria</taxon>
        <taxon>Pseudomonadati</taxon>
        <taxon>Pseudomonadota</taxon>
        <taxon>Alphaproteobacteria</taxon>
        <taxon>Sphingomonadales</taxon>
        <taxon>Sphingomonadaceae</taxon>
        <taxon>Sphingomonas</taxon>
    </lineage>
</organism>
<feature type="domain" description="Isochorismatase-like" evidence="2">
    <location>
        <begin position="42"/>
        <end position="192"/>
    </location>
</feature>
<name>A0A245ZJP5_9SPHN</name>
<dbReference type="InterPro" id="IPR053152">
    <property type="entry name" value="Hydrolase_YcaC-like"/>
</dbReference>
<dbReference type="Gene3D" id="3.40.50.850">
    <property type="entry name" value="Isochorismatase-like"/>
    <property type="match status" value="1"/>
</dbReference>
<reference evidence="3 4" key="1">
    <citation type="submission" date="2017-03" db="EMBL/GenBank/DDBJ databases">
        <title>Genome sequence of Sphingomonas mucosissima DSM 17494.</title>
        <authorList>
            <person name="Poehlein A."/>
            <person name="Wuebbeler J.H."/>
            <person name="Steinbuechel A."/>
            <person name="Daniel R."/>
        </authorList>
    </citation>
    <scope>NUCLEOTIDE SEQUENCE [LARGE SCALE GENOMIC DNA]</scope>
    <source>
        <strain evidence="3 4">DSM 17494</strain>
    </source>
</reference>
<sequence length="241" mass="26148">MNGRAYRPLRPLPTTTTKKGKTTMTNATATPGKTLLKPNDHTLILIDFQSQMAFATKSIAPELLRNNAALVSQAAAGFGVSTILTTVAEKSFSGPMFDEITTPFPGQKLLDRTSMNTWEDEAVIEEVNRIGKGRIVFAGLWTSVCIVGPALSALDQGFEVYVITDASGDISPEAHERAVERMVQAGARPITSLQYLLELQRDWARGETYNMTTGIARKWGGAYGLGITYAKTMFNASEGAH</sequence>
<feature type="region of interest" description="Disordered" evidence="1">
    <location>
        <begin position="1"/>
        <end position="29"/>
    </location>
</feature>
<proteinExistence type="predicted"/>
<dbReference type="CDD" id="cd01012">
    <property type="entry name" value="YcaC_related"/>
    <property type="match status" value="1"/>
</dbReference>
<evidence type="ECO:0000313" key="4">
    <source>
        <dbReference type="Proteomes" id="UP000197783"/>
    </source>
</evidence>
<gene>
    <name evidence="3" type="ORF">SPMU_23850</name>
</gene>
<evidence type="ECO:0000259" key="2">
    <source>
        <dbReference type="Pfam" id="PF00857"/>
    </source>
</evidence>
<dbReference type="PANTHER" id="PTHR43559">
    <property type="entry name" value="HYDROLASE YCAC-RELATED"/>
    <property type="match status" value="1"/>
</dbReference>
<keyword evidence="4" id="KW-1185">Reference proteome</keyword>
<dbReference type="SUPFAM" id="SSF52499">
    <property type="entry name" value="Isochorismatase-like hydrolases"/>
    <property type="match status" value="1"/>
</dbReference>
<feature type="compositionally biased region" description="Low complexity" evidence="1">
    <location>
        <begin position="13"/>
        <end position="29"/>
    </location>
</feature>
<dbReference type="AlphaFoldDB" id="A0A245ZJP5"/>
<dbReference type="PANTHER" id="PTHR43559:SF1">
    <property type="entry name" value="HYDROLASE"/>
    <property type="match status" value="1"/>
</dbReference>